<protein>
    <submittedName>
        <fullName evidence="1">Uncharacterized protein</fullName>
    </submittedName>
</protein>
<evidence type="ECO:0000313" key="1">
    <source>
        <dbReference type="EMBL" id="GBM73242.1"/>
    </source>
</evidence>
<dbReference type="Proteomes" id="UP000499080">
    <property type="component" value="Unassembled WGS sequence"/>
</dbReference>
<proteinExistence type="predicted"/>
<gene>
    <name evidence="1" type="ORF">AVEN_94687_1</name>
</gene>
<accession>A0A4Y2I734</accession>
<organism evidence="1 2">
    <name type="scientific">Araneus ventricosus</name>
    <name type="common">Orbweaver spider</name>
    <name type="synonym">Epeira ventricosa</name>
    <dbReference type="NCBI Taxonomy" id="182803"/>
    <lineage>
        <taxon>Eukaryota</taxon>
        <taxon>Metazoa</taxon>
        <taxon>Ecdysozoa</taxon>
        <taxon>Arthropoda</taxon>
        <taxon>Chelicerata</taxon>
        <taxon>Arachnida</taxon>
        <taxon>Araneae</taxon>
        <taxon>Araneomorphae</taxon>
        <taxon>Entelegynae</taxon>
        <taxon>Araneoidea</taxon>
        <taxon>Araneidae</taxon>
        <taxon>Araneus</taxon>
    </lineage>
</organism>
<evidence type="ECO:0000313" key="2">
    <source>
        <dbReference type="Proteomes" id="UP000499080"/>
    </source>
</evidence>
<name>A0A4Y2I734_ARAVE</name>
<keyword evidence="2" id="KW-1185">Reference proteome</keyword>
<dbReference type="AlphaFoldDB" id="A0A4Y2I734"/>
<dbReference type="EMBL" id="BGPR01002426">
    <property type="protein sequence ID" value="GBM73242.1"/>
    <property type="molecule type" value="Genomic_DNA"/>
</dbReference>
<comment type="caution">
    <text evidence="1">The sequence shown here is derived from an EMBL/GenBank/DDBJ whole genome shotgun (WGS) entry which is preliminary data.</text>
</comment>
<sequence>MSVQRWFIDEALQNLSPSASAEVPVRCESHLVQMWEAPTEFSYYSDPEIARQAWLLLKCNHCDRLFLNGPSQMQNGFSCFGYLWVGGSTTSVAPIIKSSQELDRDRMKASEL</sequence>
<reference evidence="1 2" key="1">
    <citation type="journal article" date="2019" name="Sci. Rep.">
        <title>Orb-weaving spider Araneus ventricosus genome elucidates the spidroin gene catalogue.</title>
        <authorList>
            <person name="Kono N."/>
            <person name="Nakamura H."/>
            <person name="Ohtoshi R."/>
            <person name="Moran D.A.P."/>
            <person name="Shinohara A."/>
            <person name="Yoshida Y."/>
            <person name="Fujiwara M."/>
            <person name="Mori M."/>
            <person name="Tomita M."/>
            <person name="Arakawa K."/>
        </authorList>
    </citation>
    <scope>NUCLEOTIDE SEQUENCE [LARGE SCALE GENOMIC DNA]</scope>
</reference>